<gene>
    <name evidence="1" type="ORF">APLA_LOCUS10712</name>
</gene>
<name>A0A8S1ALN3_ARCPL</name>
<proteinExistence type="predicted"/>
<evidence type="ECO:0000313" key="2">
    <source>
        <dbReference type="Proteomes" id="UP000494106"/>
    </source>
</evidence>
<dbReference type="AlphaFoldDB" id="A0A8S1ALN3"/>
<accession>A0A8S1ALN3</accession>
<protein>
    <submittedName>
        <fullName evidence="1">Uncharacterized protein</fullName>
    </submittedName>
</protein>
<keyword evidence="2" id="KW-1185">Reference proteome</keyword>
<evidence type="ECO:0000313" key="1">
    <source>
        <dbReference type="EMBL" id="CAB3246055.1"/>
    </source>
</evidence>
<sequence>MFTVNITHANCLQIIEILQQQYGLPQDAAVESGTNFLRAFRARPDDDTYALDEWPAHLWRNSLPKKYRHIAKNISAEWVKLRFQCLALTNDVIHLLETLRSVVAQRVSKLGALRAQHLGLNCICKIYEGVHHGEGNTRTSKNSVQQWRNFNV</sequence>
<comment type="caution">
    <text evidence="1">The sequence shown here is derived from an EMBL/GenBank/DDBJ whole genome shotgun (WGS) entry which is preliminary data.</text>
</comment>
<dbReference type="OrthoDB" id="1694274at2759"/>
<dbReference type="EMBL" id="CADEBC010000525">
    <property type="protein sequence ID" value="CAB3246055.1"/>
    <property type="molecule type" value="Genomic_DNA"/>
</dbReference>
<organism evidence="1 2">
    <name type="scientific">Arctia plantaginis</name>
    <name type="common">Wood tiger moth</name>
    <name type="synonym">Phalaena plantaginis</name>
    <dbReference type="NCBI Taxonomy" id="874455"/>
    <lineage>
        <taxon>Eukaryota</taxon>
        <taxon>Metazoa</taxon>
        <taxon>Ecdysozoa</taxon>
        <taxon>Arthropoda</taxon>
        <taxon>Hexapoda</taxon>
        <taxon>Insecta</taxon>
        <taxon>Pterygota</taxon>
        <taxon>Neoptera</taxon>
        <taxon>Endopterygota</taxon>
        <taxon>Lepidoptera</taxon>
        <taxon>Glossata</taxon>
        <taxon>Ditrysia</taxon>
        <taxon>Noctuoidea</taxon>
        <taxon>Erebidae</taxon>
        <taxon>Arctiinae</taxon>
        <taxon>Arctia</taxon>
    </lineage>
</organism>
<dbReference type="Proteomes" id="UP000494106">
    <property type="component" value="Unassembled WGS sequence"/>
</dbReference>
<reference evidence="1 2" key="1">
    <citation type="submission" date="2020-04" db="EMBL/GenBank/DDBJ databases">
        <authorList>
            <person name="Wallbank WR R."/>
            <person name="Pardo Diaz C."/>
            <person name="Kozak K."/>
            <person name="Martin S."/>
            <person name="Jiggins C."/>
            <person name="Moest M."/>
            <person name="Warren A I."/>
            <person name="Byers J.R.P. K."/>
            <person name="Montejo-Kovacevich G."/>
            <person name="Yen C E."/>
        </authorList>
    </citation>
    <scope>NUCLEOTIDE SEQUENCE [LARGE SCALE GENOMIC DNA]</scope>
</reference>